<dbReference type="CDD" id="cd00093">
    <property type="entry name" value="HTH_XRE"/>
    <property type="match status" value="1"/>
</dbReference>
<dbReference type="SMART" id="SM00530">
    <property type="entry name" value="HTH_XRE"/>
    <property type="match status" value="1"/>
</dbReference>
<reference evidence="3 4" key="1">
    <citation type="submission" date="2018-12" db="EMBL/GenBank/DDBJ databases">
        <title>Sphingomonas sp. HMF7854 Genome sequencing and assembly.</title>
        <authorList>
            <person name="Cha I."/>
            <person name="Kang H."/>
            <person name="Kim H."/>
            <person name="Kang J."/>
            <person name="Joh K."/>
        </authorList>
    </citation>
    <scope>NUCLEOTIDE SEQUENCE [LARGE SCALE GENOMIC DNA]</scope>
    <source>
        <strain evidence="3 4">HMF7854</strain>
    </source>
</reference>
<evidence type="ECO:0000259" key="2">
    <source>
        <dbReference type="PROSITE" id="PS50943"/>
    </source>
</evidence>
<organism evidence="3 4">
    <name type="scientific">Sphingomonas ginkgonis</name>
    <dbReference type="NCBI Taxonomy" id="2315330"/>
    <lineage>
        <taxon>Bacteria</taxon>
        <taxon>Pseudomonadati</taxon>
        <taxon>Pseudomonadota</taxon>
        <taxon>Alphaproteobacteria</taxon>
        <taxon>Sphingomonadales</taxon>
        <taxon>Sphingomonadaceae</taxon>
        <taxon>Sphingomonas</taxon>
    </lineage>
</organism>
<feature type="domain" description="HTH cro/C1-type" evidence="2">
    <location>
        <begin position="9"/>
        <end position="63"/>
    </location>
</feature>
<gene>
    <name evidence="3" type="ORF">HMF7854_00065</name>
</gene>
<dbReference type="PROSITE" id="PS50943">
    <property type="entry name" value="HTH_CROC1"/>
    <property type="match status" value="1"/>
</dbReference>
<dbReference type="OrthoDB" id="3034420at2"/>
<name>A0A3R9Y3J4_9SPHN</name>
<dbReference type="GO" id="GO:0003677">
    <property type="term" value="F:DNA binding"/>
    <property type="evidence" value="ECO:0007669"/>
    <property type="project" value="UniProtKB-KW"/>
</dbReference>
<dbReference type="InterPro" id="IPR010982">
    <property type="entry name" value="Lambda_DNA-bd_dom_sf"/>
</dbReference>
<sequence>MAERLANRLKELRGELGLTQAELAERVGVTRKTVNTVENGVFVPSALLALKLARALSVSVETLFRIEE</sequence>
<protein>
    <submittedName>
        <fullName evidence="3">Helix-turn-helix domain-containing protein</fullName>
    </submittedName>
</protein>
<keyword evidence="1" id="KW-0238">DNA-binding</keyword>
<accession>A0A3R9Y3J4</accession>
<evidence type="ECO:0000313" key="3">
    <source>
        <dbReference type="EMBL" id="RST29402.1"/>
    </source>
</evidence>
<proteinExistence type="predicted"/>
<dbReference type="PANTHER" id="PTHR46558:SF11">
    <property type="entry name" value="HTH-TYPE TRANSCRIPTIONAL REGULATOR XRE"/>
    <property type="match status" value="1"/>
</dbReference>
<keyword evidence="4" id="KW-1185">Reference proteome</keyword>
<dbReference type="SUPFAM" id="SSF47413">
    <property type="entry name" value="lambda repressor-like DNA-binding domains"/>
    <property type="match status" value="1"/>
</dbReference>
<dbReference type="InterPro" id="IPR001387">
    <property type="entry name" value="Cro/C1-type_HTH"/>
</dbReference>
<evidence type="ECO:0000256" key="1">
    <source>
        <dbReference type="ARBA" id="ARBA00023125"/>
    </source>
</evidence>
<dbReference type="Proteomes" id="UP000274661">
    <property type="component" value="Unassembled WGS sequence"/>
</dbReference>
<comment type="caution">
    <text evidence="3">The sequence shown here is derived from an EMBL/GenBank/DDBJ whole genome shotgun (WGS) entry which is preliminary data.</text>
</comment>
<dbReference type="Pfam" id="PF01381">
    <property type="entry name" value="HTH_3"/>
    <property type="match status" value="1"/>
</dbReference>
<dbReference type="RefSeq" id="WP_126717245.1">
    <property type="nucleotide sequence ID" value="NZ_RWJF01000001.1"/>
</dbReference>
<dbReference type="Gene3D" id="1.10.260.40">
    <property type="entry name" value="lambda repressor-like DNA-binding domains"/>
    <property type="match status" value="1"/>
</dbReference>
<dbReference type="AlphaFoldDB" id="A0A3R9Y3J4"/>
<dbReference type="EMBL" id="RWJF01000001">
    <property type="protein sequence ID" value="RST29402.1"/>
    <property type="molecule type" value="Genomic_DNA"/>
</dbReference>
<dbReference type="PANTHER" id="PTHR46558">
    <property type="entry name" value="TRACRIPTIONAL REGULATORY PROTEIN-RELATED-RELATED"/>
    <property type="match status" value="1"/>
</dbReference>
<evidence type="ECO:0000313" key="4">
    <source>
        <dbReference type="Proteomes" id="UP000274661"/>
    </source>
</evidence>